<sequence length="68" mass="8124">MERNTRNTPCVRQDPRTYSRATQPLEHHRTSRGQVSRLWRNINGQRKQDMVQREEFETSALLSSLGRR</sequence>
<accession>A0A9D4M641</accession>
<gene>
    <name evidence="2" type="ORF">DPMN_033157</name>
</gene>
<evidence type="ECO:0000313" key="3">
    <source>
        <dbReference type="Proteomes" id="UP000828390"/>
    </source>
</evidence>
<name>A0A9D4M641_DREPO</name>
<comment type="caution">
    <text evidence="2">The sequence shown here is derived from an EMBL/GenBank/DDBJ whole genome shotgun (WGS) entry which is preliminary data.</text>
</comment>
<reference evidence="2" key="1">
    <citation type="journal article" date="2019" name="bioRxiv">
        <title>The Genome of the Zebra Mussel, Dreissena polymorpha: A Resource for Invasive Species Research.</title>
        <authorList>
            <person name="McCartney M.A."/>
            <person name="Auch B."/>
            <person name="Kono T."/>
            <person name="Mallez S."/>
            <person name="Zhang Y."/>
            <person name="Obille A."/>
            <person name="Becker A."/>
            <person name="Abrahante J.E."/>
            <person name="Garbe J."/>
            <person name="Badalamenti J.P."/>
            <person name="Herman A."/>
            <person name="Mangelson H."/>
            <person name="Liachko I."/>
            <person name="Sullivan S."/>
            <person name="Sone E.D."/>
            <person name="Koren S."/>
            <person name="Silverstein K.A.T."/>
            <person name="Beckman K.B."/>
            <person name="Gohl D.M."/>
        </authorList>
    </citation>
    <scope>NUCLEOTIDE SEQUENCE</scope>
    <source>
        <strain evidence="2">Duluth1</strain>
        <tissue evidence="2">Whole animal</tissue>
    </source>
</reference>
<evidence type="ECO:0000256" key="1">
    <source>
        <dbReference type="SAM" id="MobiDB-lite"/>
    </source>
</evidence>
<dbReference type="EMBL" id="JAIWYP010000002">
    <property type="protein sequence ID" value="KAH3869979.1"/>
    <property type="molecule type" value="Genomic_DNA"/>
</dbReference>
<proteinExistence type="predicted"/>
<reference evidence="2" key="2">
    <citation type="submission" date="2020-11" db="EMBL/GenBank/DDBJ databases">
        <authorList>
            <person name="McCartney M.A."/>
            <person name="Auch B."/>
            <person name="Kono T."/>
            <person name="Mallez S."/>
            <person name="Becker A."/>
            <person name="Gohl D.M."/>
            <person name="Silverstein K.A.T."/>
            <person name="Koren S."/>
            <person name="Bechman K.B."/>
            <person name="Herman A."/>
            <person name="Abrahante J.E."/>
            <person name="Garbe J."/>
        </authorList>
    </citation>
    <scope>NUCLEOTIDE SEQUENCE</scope>
    <source>
        <strain evidence="2">Duluth1</strain>
        <tissue evidence="2">Whole animal</tissue>
    </source>
</reference>
<feature type="compositionally biased region" description="Polar residues" evidence="1">
    <location>
        <begin position="1"/>
        <end position="10"/>
    </location>
</feature>
<evidence type="ECO:0000313" key="2">
    <source>
        <dbReference type="EMBL" id="KAH3869979.1"/>
    </source>
</evidence>
<dbReference type="AlphaFoldDB" id="A0A9D4M641"/>
<keyword evidence="3" id="KW-1185">Reference proteome</keyword>
<organism evidence="2 3">
    <name type="scientific">Dreissena polymorpha</name>
    <name type="common">Zebra mussel</name>
    <name type="synonym">Mytilus polymorpha</name>
    <dbReference type="NCBI Taxonomy" id="45954"/>
    <lineage>
        <taxon>Eukaryota</taxon>
        <taxon>Metazoa</taxon>
        <taxon>Spiralia</taxon>
        <taxon>Lophotrochozoa</taxon>
        <taxon>Mollusca</taxon>
        <taxon>Bivalvia</taxon>
        <taxon>Autobranchia</taxon>
        <taxon>Heteroconchia</taxon>
        <taxon>Euheterodonta</taxon>
        <taxon>Imparidentia</taxon>
        <taxon>Neoheterodontei</taxon>
        <taxon>Myida</taxon>
        <taxon>Dreissenoidea</taxon>
        <taxon>Dreissenidae</taxon>
        <taxon>Dreissena</taxon>
    </lineage>
</organism>
<protein>
    <submittedName>
        <fullName evidence="2">Uncharacterized protein</fullName>
    </submittedName>
</protein>
<dbReference type="Proteomes" id="UP000828390">
    <property type="component" value="Unassembled WGS sequence"/>
</dbReference>
<feature type="region of interest" description="Disordered" evidence="1">
    <location>
        <begin position="1"/>
        <end position="33"/>
    </location>
</feature>